<sequence>MRQRKAKDLEERLMACSSFIVREPSPCKWREIFGSRKLYVEIGCGKGSFIIKKALKEPEAGFVGVEGQETVILRALEKARAEKKRQEEGGCLRSLENLRFLPVFMDGMENFFEEESLEGIFLNFSDPWPKTRHEKRRLTHRNRLRDYMRVLKRGGAIEVKTDNNALFDFTLREGEAAGLEAVRLTRDLHASGLPAAAITTEYEEKFMNKGKNINYVKFIRP</sequence>
<evidence type="ECO:0000256" key="5">
    <source>
        <dbReference type="ARBA" id="ARBA00022691"/>
    </source>
</evidence>
<feature type="binding site" evidence="7">
    <location>
        <position position="130"/>
    </location>
    <ligand>
        <name>substrate</name>
    </ligand>
</feature>
<evidence type="ECO:0000256" key="4">
    <source>
        <dbReference type="ARBA" id="ARBA00022679"/>
    </source>
</evidence>
<dbReference type="NCBIfam" id="TIGR00091">
    <property type="entry name" value="tRNA (guanosine(46)-N7)-methyltransferase TrmB"/>
    <property type="match status" value="1"/>
</dbReference>
<dbReference type="Pfam" id="PF02390">
    <property type="entry name" value="Methyltransf_4"/>
    <property type="match status" value="1"/>
</dbReference>
<comment type="pathway">
    <text evidence="7">tRNA modification; N(7)-methylguanine-tRNA biosynthesis.</text>
</comment>
<comment type="catalytic activity">
    <reaction evidence="1 7">
        <text>guanosine(46) in tRNA + S-adenosyl-L-methionine = N(7)-methylguanosine(46) in tRNA + S-adenosyl-L-homocysteine</text>
        <dbReference type="Rhea" id="RHEA:42708"/>
        <dbReference type="Rhea" id="RHEA-COMP:10188"/>
        <dbReference type="Rhea" id="RHEA-COMP:10189"/>
        <dbReference type="ChEBI" id="CHEBI:57856"/>
        <dbReference type="ChEBI" id="CHEBI:59789"/>
        <dbReference type="ChEBI" id="CHEBI:74269"/>
        <dbReference type="ChEBI" id="CHEBI:74480"/>
        <dbReference type="EC" id="2.1.1.33"/>
    </reaction>
</comment>
<dbReference type="PANTHER" id="PTHR23417">
    <property type="entry name" value="3-DEOXY-D-MANNO-OCTULOSONIC-ACID TRANSFERASE/TRNA GUANINE-N 7 - -METHYLTRANSFERASE"/>
    <property type="match status" value="1"/>
</dbReference>
<comment type="caution">
    <text evidence="7">Lacks conserved residue(s) required for the propagation of feature annotation.</text>
</comment>
<dbReference type="InterPro" id="IPR029063">
    <property type="entry name" value="SAM-dependent_MTases_sf"/>
</dbReference>
<feature type="region of interest" description="Interaction with RNA" evidence="7">
    <location>
        <begin position="132"/>
        <end position="137"/>
    </location>
</feature>
<dbReference type="AlphaFoldDB" id="A0A9D1I2K0"/>
<dbReference type="EC" id="2.1.1.33" evidence="7"/>
<name>A0A9D1I2K0_9FIRM</name>
<dbReference type="Proteomes" id="UP000824090">
    <property type="component" value="Unassembled WGS sequence"/>
</dbReference>
<reference evidence="8" key="2">
    <citation type="journal article" date="2021" name="PeerJ">
        <title>Extensive microbial diversity within the chicken gut microbiome revealed by metagenomics and culture.</title>
        <authorList>
            <person name="Gilroy R."/>
            <person name="Ravi A."/>
            <person name="Getino M."/>
            <person name="Pursley I."/>
            <person name="Horton D.L."/>
            <person name="Alikhan N.F."/>
            <person name="Baker D."/>
            <person name="Gharbi K."/>
            <person name="Hall N."/>
            <person name="Watson M."/>
            <person name="Adriaenssens E.M."/>
            <person name="Foster-Nyarko E."/>
            <person name="Jarju S."/>
            <person name="Secka A."/>
            <person name="Antonio M."/>
            <person name="Oren A."/>
            <person name="Chaudhuri R.R."/>
            <person name="La Ragione R."/>
            <person name="Hildebrand F."/>
            <person name="Pallen M.J."/>
        </authorList>
    </citation>
    <scope>NUCLEOTIDE SEQUENCE</scope>
    <source>
        <strain evidence="8">ChiHcec3-6078</strain>
    </source>
</reference>
<dbReference type="Gene3D" id="3.40.50.150">
    <property type="entry name" value="Vaccinia Virus protein VP39"/>
    <property type="match status" value="1"/>
</dbReference>
<feature type="binding site" evidence="7">
    <location>
        <position position="126"/>
    </location>
    <ligand>
        <name>S-adenosyl-L-methionine</name>
        <dbReference type="ChEBI" id="CHEBI:59789"/>
    </ligand>
</feature>
<comment type="caution">
    <text evidence="8">The sequence shown here is derived from an EMBL/GenBank/DDBJ whole genome shotgun (WGS) entry which is preliminary data.</text>
</comment>
<keyword evidence="3 7" id="KW-0489">Methyltransferase</keyword>
<dbReference type="PANTHER" id="PTHR23417:SF14">
    <property type="entry name" value="PENTACOTRIPEPTIDE-REPEAT REGION OF PRORP DOMAIN-CONTAINING PROTEIN"/>
    <property type="match status" value="1"/>
</dbReference>
<comment type="similarity">
    <text evidence="7">Belongs to the class I-like SAM-binding methyltransferase superfamily. TrmB family.</text>
</comment>
<feature type="binding site" evidence="7">
    <location>
        <position position="66"/>
    </location>
    <ligand>
        <name>S-adenosyl-L-methionine</name>
        <dbReference type="ChEBI" id="CHEBI:59789"/>
    </ligand>
</feature>
<dbReference type="GO" id="GO:0043527">
    <property type="term" value="C:tRNA methyltransferase complex"/>
    <property type="evidence" value="ECO:0007669"/>
    <property type="project" value="TreeGrafter"/>
</dbReference>
<evidence type="ECO:0000256" key="7">
    <source>
        <dbReference type="HAMAP-Rule" id="MF_01057"/>
    </source>
</evidence>
<keyword evidence="4 7" id="KW-0808">Transferase</keyword>
<evidence type="ECO:0000313" key="8">
    <source>
        <dbReference type="EMBL" id="HIU25780.1"/>
    </source>
</evidence>
<feature type="binding site" evidence="7">
    <location>
        <begin position="200"/>
        <end position="203"/>
    </location>
    <ligand>
        <name>substrate</name>
    </ligand>
</feature>
<comment type="function">
    <text evidence="2 7">Catalyzes the formation of N(7)-methylguanine at position 46 (m7G46) in tRNA.</text>
</comment>
<keyword evidence="5 7" id="KW-0949">S-adenosyl-L-methionine</keyword>
<keyword evidence="6 7" id="KW-0819">tRNA processing</keyword>
<feature type="binding site" evidence="7">
    <location>
        <position position="162"/>
    </location>
    <ligand>
        <name>substrate</name>
    </ligand>
</feature>
<gene>
    <name evidence="7 8" type="primary">trmB</name>
    <name evidence="8" type="ORF">IAC50_04730</name>
</gene>
<evidence type="ECO:0000256" key="3">
    <source>
        <dbReference type="ARBA" id="ARBA00022603"/>
    </source>
</evidence>
<evidence type="ECO:0000256" key="1">
    <source>
        <dbReference type="ARBA" id="ARBA00000142"/>
    </source>
</evidence>
<evidence type="ECO:0000256" key="6">
    <source>
        <dbReference type="ARBA" id="ARBA00022694"/>
    </source>
</evidence>
<protein>
    <recommendedName>
        <fullName evidence="7">tRNA (guanine-N(7)-)-methyltransferase</fullName>
        <ecNumber evidence="7">2.1.1.33</ecNumber>
    </recommendedName>
    <alternativeName>
        <fullName evidence="7">tRNA (guanine(46)-N(7))-methyltransferase</fullName>
    </alternativeName>
    <alternativeName>
        <fullName evidence="7">tRNA(m7G46)-methyltransferase</fullName>
    </alternativeName>
</protein>
<proteinExistence type="inferred from homology"/>
<accession>A0A9D1I2K0</accession>
<dbReference type="PROSITE" id="PS51625">
    <property type="entry name" value="SAM_MT_TRMB"/>
    <property type="match status" value="1"/>
</dbReference>
<dbReference type="HAMAP" id="MF_01057">
    <property type="entry name" value="tRNA_methyltr_TrmB"/>
    <property type="match status" value="1"/>
</dbReference>
<feature type="binding site" evidence="7">
    <location>
        <position position="41"/>
    </location>
    <ligand>
        <name>S-adenosyl-L-methionine</name>
        <dbReference type="ChEBI" id="CHEBI:59789"/>
    </ligand>
</feature>
<dbReference type="GO" id="GO:0008176">
    <property type="term" value="F:tRNA (guanine(46)-N7)-methyltransferase activity"/>
    <property type="evidence" value="ECO:0007669"/>
    <property type="project" value="UniProtKB-UniRule"/>
</dbReference>
<evidence type="ECO:0000313" key="9">
    <source>
        <dbReference type="Proteomes" id="UP000824090"/>
    </source>
</evidence>
<dbReference type="SUPFAM" id="SSF53335">
    <property type="entry name" value="S-adenosyl-L-methionine-dependent methyltransferases"/>
    <property type="match status" value="1"/>
</dbReference>
<dbReference type="InterPro" id="IPR055361">
    <property type="entry name" value="tRNA_methyltr_TrmB_bact"/>
</dbReference>
<organism evidence="8 9">
    <name type="scientific">Candidatus Allocopromorpha excrementigallinarum</name>
    <dbReference type="NCBI Taxonomy" id="2840742"/>
    <lineage>
        <taxon>Bacteria</taxon>
        <taxon>Bacillati</taxon>
        <taxon>Bacillota</taxon>
        <taxon>Clostridia</taxon>
        <taxon>Eubacteriales</taxon>
        <taxon>Eubacteriaceae</taxon>
        <taxon>Eubacteriaceae incertae sedis</taxon>
        <taxon>Candidatus Allocopromorpha</taxon>
    </lineage>
</organism>
<evidence type="ECO:0000256" key="2">
    <source>
        <dbReference type="ARBA" id="ARBA00003015"/>
    </source>
</evidence>
<dbReference type="NCBIfam" id="NF001080">
    <property type="entry name" value="PRK00121.2-2"/>
    <property type="match status" value="1"/>
</dbReference>
<reference evidence="8" key="1">
    <citation type="submission" date="2020-10" db="EMBL/GenBank/DDBJ databases">
        <authorList>
            <person name="Gilroy R."/>
        </authorList>
    </citation>
    <scope>NUCLEOTIDE SEQUENCE</scope>
    <source>
        <strain evidence="8">ChiHcec3-6078</strain>
    </source>
</reference>
<dbReference type="InterPro" id="IPR003358">
    <property type="entry name" value="tRNA_(Gua-N-7)_MeTrfase_Trmb"/>
</dbReference>
<dbReference type="EMBL" id="DVMP01000087">
    <property type="protein sequence ID" value="HIU25780.1"/>
    <property type="molecule type" value="Genomic_DNA"/>
</dbReference>